<feature type="transmembrane region" description="Helical" evidence="1">
    <location>
        <begin position="114"/>
        <end position="135"/>
    </location>
</feature>
<feature type="transmembrane region" description="Helical" evidence="1">
    <location>
        <begin position="147"/>
        <end position="171"/>
    </location>
</feature>
<dbReference type="OrthoDB" id="6017159at2"/>
<dbReference type="AlphaFoldDB" id="A0A1E5T568"/>
<dbReference type="RefSeq" id="WP_069833818.1">
    <property type="nucleotide sequence ID" value="NZ_MDGQ01000003.1"/>
</dbReference>
<feature type="transmembrane region" description="Helical" evidence="1">
    <location>
        <begin position="58"/>
        <end position="79"/>
    </location>
</feature>
<dbReference type="PRINTS" id="PR00173">
    <property type="entry name" value="EDTRNSPORT"/>
</dbReference>
<keyword evidence="1" id="KW-0472">Membrane</keyword>
<protein>
    <submittedName>
        <fullName evidence="2">Uncharacterized protein</fullName>
    </submittedName>
</protein>
<evidence type="ECO:0000313" key="3">
    <source>
        <dbReference type="Proteomes" id="UP000095552"/>
    </source>
</evidence>
<feature type="transmembrane region" description="Helical" evidence="1">
    <location>
        <begin position="20"/>
        <end position="38"/>
    </location>
</feature>
<feature type="transmembrane region" description="Helical" evidence="1">
    <location>
        <begin position="432"/>
        <end position="451"/>
    </location>
</feature>
<keyword evidence="1" id="KW-0812">Transmembrane</keyword>
<gene>
    <name evidence="2" type="ORF">BFP71_02190</name>
</gene>
<evidence type="ECO:0000313" key="2">
    <source>
        <dbReference type="EMBL" id="OEK06506.1"/>
    </source>
</evidence>
<dbReference type="Proteomes" id="UP000095552">
    <property type="component" value="Unassembled WGS sequence"/>
</dbReference>
<feature type="transmembrane region" description="Helical" evidence="1">
    <location>
        <begin position="338"/>
        <end position="369"/>
    </location>
</feature>
<evidence type="ECO:0000256" key="1">
    <source>
        <dbReference type="SAM" id="Phobius"/>
    </source>
</evidence>
<dbReference type="STRING" id="1563681.BFP71_02190"/>
<proteinExistence type="predicted"/>
<organism evidence="2 3">
    <name type="scientific">Roseivirga misakiensis</name>
    <dbReference type="NCBI Taxonomy" id="1563681"/>
    <lineage>
        <taxon>Bacteria</taxon>
        <taxon>Pseudomonadati</taxon>
        <taxon>Bacteroidota</taxon>
        <taxon>Cytophagia</taxon>
        <taxon>Cytophagales</taxon>
        <taxon>Roseivirgaceae</taxon>
        <taxon>Roseivirga</taxon>
    </lineage>
</organism>
<feature type="transmembrane region" description="Helical" evidence="1">
    <location>
        <begin position="400"/>
        <end position="420"/>
    </location>
</feature>
<feature type="transmembrane region" description="Helical" evidence="1">
    <location>
        <begin position="489"/>
        <end position="506"/>
    </location>
</feature>
<feature type="transmembrane region" description="Helical" evidence="1">
    <location>
        <begin position="251"/>
        <end position="275"/>
    </location>
</feature>
<reference evidence="2 3" key="1">
    <citation type="submission" date="2016-08" db="EMBL/GenBank/DDBJ databases">
        <title>Draft genome of Fabibacter sp. strain SK-8.</title>
        <authorList>
            <person name="Wong S.-K."/>
            <person name="Hamasaki K."/>
            <person name="Yoshizawa S."/>
        </authorList>
    </citation>
    <scope>NUCLEOTIDE SEQUENCE [LARGE SCALE GENOMIC DNA]</scope>
    <source>
        <strain evidence="2 3">SK-8</strain>
    </source>
</reference>
<accession>A0A1E5T568</accession>
<sequence>MTFFNQVKYDYLQRIRSYRFLIIMAVSLALGFLFIPAADATYETVTVGTYKGVYNSAWIGVVSAVMASTFVSLLGFYVINSNLSKDIDSKVGQIIATTRVSNFGYLFSKVTSNFLVLSTMIAVMLGMNVGLFFLYGSEFSFEPLQFILPYLFIPIPAMFLVANLAVVLEVIFKQKSTLQNVFYFLLIAIAFAQNVKTDGSKGIDPFGTRLGTADMISQVNDLSDEEKVSQLNIGFRLGNKQETKPFVFEGISLSLVNVAGRFIWMIAGVLLTFAVSRSFHRFDLKEHLKRKKQKKAVLDVLPIANLDLSVLPKADTSYSLWPLLKTEFLLLIRQGSRWLWMLNLVGIALLAFLDLKVAHTIILPILWFLQVSRWSQLTTKEQFYNVHQFTFAAYKPISRVYASQLIAGIALGILIALPLVLRHLTAGDLNQAIGPILGSVFIVGLSAISGIISQGKKLFEILFFFLSYGNVNGIPFLDYFAGMHSSLDYLGSLLMVCTALIGLSIISRKKQLRSL</sequence>
<name>A0A1E5T568_9BACT</name>
<feature type="transmembrane region" description="Helical" evidence="1">
    <location>
        <begin position="458"/>
        <end position="477"/>
    </location>
</feature>
<keyword evidence="3" id="KW-1185">Reference proteome</keyword>
<keyword evidence="1" id="KW-1133">Transmembrane helix</keyword>
<comment type="caution">
    <text evidence="2">The sequence shown here is derived from an EMBL/GenBank/DDBJ whole genome shotgun (WGS) entry which is preliminary data.</text>
</comment>
<dbReference type="EMBL" id="MDGQ01000003">
    <property type="protein sequence ID" value="OEK06506.1"/>
    <property type="molecule type" value="Genomic_DNA"/>
</dbReference>